<evidence type="ECO:0000313" key="3">
    <source>
        <dbReference type="EMBL" id="KAJ8344689.1"/>
    </source>
</evidence>
<feature type="compositionally biased region" description="Pro residues" evidence="1">
    <location>
        <begin position="171"/>
        <end position="180"/>
    </location>
</feature>
<proteinExistence type="predicted"/>
<dbReference type="InterPro" id="IPR052793">
    <property type="entry name" value="EJC-associated_protein"/>
</dbReference>
<dbReference type="InterPro" id="IPR036361">
    <property type="entry name" value="SAP_dom_sf"/>
</dbReference>
<name>A0A9Q1ETI7_SYNKA</name>
<dbReference type="AlphaFoldDB" id="A0A9Q1ETI7"/>
<dbReference type="GO" id="GO:0071011">
    <property type="term" value="C:precatalytic spliceosome"/>
    <property type="evidence" value="ECO:0007669"/>
    <property type="project" value="TreeGrafter"/>
</dbReference>
<dbReference type="SMART" id="SM00513">
    <property type="entry name" value="SAP"/>
    <property type="match status" value="1"/>
</dbReference>
<feature type="region of interest" description="Disordered" evidence="1">
    <location>
        <begin position="161"/>
        <end position="307"/>
    </location>
</feature>
<keyword evidence="4" id="KW-1185">Reference proteome</keyword>
<feature type="region of interest" description="Disordered" evidence="1">
    <location>
        <begin position="99"/>
        <end position="125"/>
    </location>
</feature>
<dbReference type="PANTHER" id="PTHR46589:SF1">
    <property type="entry name" value="APOPTOTIC CHROMATIN CONDENSATION INDUCER IN THE NUCLEUS"/>
    <property type="match status" value="1"/>
</dbReference>
<accession>A0A9Q1ETI7</accession>
<dbReference type="Proteomes" id="UP001152622">
    <property type="component" value="Chromosome 12"/>
</dbReference>
<feature type="compositionally biased region" description="Pro residues" evidence="1">
    <location>
        <begin position="253"/>
        <end position="263"/>
    </location>
</feature>
<sequence length="307" mass="32984">MAELEDITLEGKPLYSLRVADLKSALEQRGLAKSGQKNALIKRLKGALMLENLQRTSTSHMGLQPNSQIGEEMSQNSFIKQYLSKQQELLRQRLEREVREVATADDSPAAPDDGDHTESSDINSCFPEQQCSVGHTPQLAEEVMSAEACVFLPQSSASSASQAHATVGSPAPSPLDPEPPLQAVASLSVRVLAGPPSPPQSGPPLSQSAQDDSDEEWGVGAGPRRAGWSQPIWERSRRKQQPPQHIPPQLKQPTPPPSFPLPDTPKQSPRGPDHPQGVAGGRDGSSSAESECGGGLRQLEEEELPQN</sequence>
<dbReference type="PROSITE" id="PS50800">
    <property type="entry name" value="SAP"/>
    <property type="match status" value="1"/>
</dbReference>
<dbReference type="SUPFAM" id="SSF68906">
    <property type="entry name" value="SAP domain"/>
    <property type="match status" value="1"/>
</dbReference>
<dbReference type="GO" id="GO:0003723">
    <property type="term" value="F:RNA binding"/>
    <property type="evidence" value="ECO:0007669"/>
    <property type="project" value="TreeGrafter"/>
</dbReference>
<dbReference type="Pfam" id="PF02037">
    <property type="entry name" value="SAP"/>
    <property type="match status" value="1"/>
</dbReference>
<dbReference type="EMBL" id="JAINUF010000012">
    <property type="protein sequence ID" value="KAJ8344689.1"/>
    <property type="molecule type" value="Genomic_DNA"/>
</dbReference>
<feature type="domain" description="SAP" evidence="2">
    <location>
        <begin position="14"/>
        <end position="48"/>
    </location>
</feature>
<comment type="caution">
    <text evidence="3">The sequence shown here is derived from an EMBL/GenBank/DDBJ whole genome shotgun (WGS) entry which is preliminary data.</text>
</comment>
<gene>
    <name evidence="3" type="ORF">SKAU_G00288820</name>
</gene>
<evidence type="ECO:0000259" key="2">
    <source>
        <dbReference type="PROSITE" id="PS50800"/>
    </source>
</evidence>
<dbReference type="PANTHER" id="PTHR46589">
    <property type="entry name" value="APOPTOTIC CHROMATIN CONDENSATION INDUCER IN THE NUCLEUS"/>
    <property type="match status" value="1"/>
</dbReference>
<reference evidence="3" key="1">
    <citation type="journal article" date="2023" name="Science">
        <title>Genome structures resolve the early diversification of teleost fishes.</title>
        <authorList>
            <person name="Parey E."/>
            <person name="Louis A."/>
            <person name="Montfort J."/>
            <person name="Bouchez O."/>
            <person name="Roques C."/>
            <person name="Iampietro C."/>
            <person name="Lluch J."/>
            <person name="Castinel A."/>
            <person name="Donnadieu C."/>
            <person name="Desvignes T."/>
            <person name="Floi Bucao C."/>
            <person name="Jouanno E."/>
            <person name="Wen M."/>
            <person name="Mejri S."/>
            <person name="Dirks R."/>
            <person name="Jansen H."/>
            <person name="Henkel C."/>
            <person name="Chen W.J."/>
            <person name="Zahm M."/>
            <person name="Cabau C."/>
            <person name="Klopp C."/>
            <person name="Thompson A.W."/>
            <person name="Robinson-Rechavi M."/>
            <person name="Braasch I."/>
            <person name="Lecointre G."/>
            <person name="Bobe J."/>
            <person name="Postlethwait J.H."/>
            <person name="Berthelot C."/>
            <person name="Roest Crollius H."/>
            <person name="Guiguen Y."/>
        </authorList>
    </citation>
    <scope>NUCLEOTIDE SEQUENCE</scope>
    <source>
        <strain evidence="3">WJC10195</strain>
    </source>
</reference>
<dbReference type="OrthoDB" id="5348404at2759"/>
<dbReference type="GO" id="GO:0008380">
    <property type="term" value="P:RNA splicing"/>
    <property type="evidence" value="ECO:0007669"/>
    <property type="project" value="TreeGrafter"/>
</dbReference>
<dbReference type="Gene3D" id="1.10.720.30">
    <property type="entry name" value="SAP domain"/>
    <property type="match status" value="1"/>
</dbReference>
<evidence type="ECO:0000256" key="1">
    <source>
        <dbReference type="SAM" id="MobiDB-lite"/>
    </source>
</evidence>
<dbReference type="GO" id="GO:0061574">
    <property type="term" value="C:ASAP complex"/>
    <property type="evidence" value="ECO:0007669"/>
    <property type="project" value="TreeGrafter"/>
</dbReference>
<organism evidence="3 4">
    <name type="scientific">Synaphobranchus kaupii</name>
    <name type="common">Kaup's arrowtooth eel</name>
    <dbReference type="NCBI Taxonomy" id="118154"/>
    <lineage>
        <taxon>Eukaryota</taxon>
        <taxon>Metazoa</taxon>
        <taxon>Chordata</taxon>
        <taxon>Craniata</taxon>
        <taxon>Vertebrata</taxon>
        <taxon>Euteleostomi</taxon>
        <taxon>Actinopterygii</taxon>
        <taxon>Neopterygii</taxon>
        <taxon>Teleostei</taxon>
        <taxon>Anguilliformes</taxon>
        <taxon>Synaphobranchidae</taxon>
        <taxon>Synaphobranchus</taxon>
    </lineage>
</organism>
<evidence type="ECO:0000313" key="4">
    <source>
        <dbReference type="Proteomes" id="UP001152622"/>
    </source>
</evidence>
<dbReference type="InterPro" id="IPR003034">
    <property type="entry name" value="SAP_dom"/>
</dbReference>
<protein>
    <recommendedName>
        <fullName evidence="2">SAP domain-containing protein</fullName>
    </recommendedName>
</protein>